<dbReference type="STRING" id="30419.A0A091WHJ3"/>
<organism evidence="3 4">
    <name type="scientific">Opisthocomus hoazin</name>
    <name type="common">Hoatzin</name>
    <name type="synonym">Phasianus hoazin</name>
    <dbReference type="NCBI Taxonomy" id="30419"/>
    <lineage>
        <taxon>Eukaryota</taxon>
        <taxon>Metazoa</taxon>
        <taxon>Chordata</taxon>
        <taxon>Craniata</taxon>
        <taxon>Vertebrata</taxon>
        <taxon>Euteleostomi</taxon>
        <taxon>Archelosauria</taxon>
        <taxon>Archosauria</taxon>
        <taxon>Dinosauria</taxon>
        <taxon>Saurischia</taxon>
        <taxon>Theropoda</taxon>
        <taxon>Coelurosauria</taxon>
        <taxon>Aves</taxon>
        <taxon>Neognathae</taxon>
        <taxon>Neoaves</taxon>
        <taxon>Opisthocomiformes</taxon>
        <taxon>Opisthocomidae</taxon>
        <taxon>Opisthocomus</taxon>
    </lineage>
</organism>
<dbReference type="InterPro" id="IPR018154">
    <property type="entry name" value="TLV/ENV_coat_polyprotein"/>
</dbReference>
<evidence type="ECO:0000256" key="2">
    <source>
        <dbReference type="SAM" id="Phobius"/>
    </source>
</evidence>
<dbReference type="CDD" id="cd09851">
    <property type="entry name" value="HTLV-1-like_HR1-HR2"/>
    <property type="match status" value="1"/>
</dbReference>
<evidence type="ECO:0000313" key="4">
    <source>
        <dbReference type="Proteomes" id="UP000053605"/>
    </source>
</evidence>
<dbReference type="PANTHER" id="PTHR10424">
    <property type="entry name" value="VIRAL ENVELOPE PROTEIN"/>
    <property type="match status" value="1"/>
</dbReference>
<dbReference type="PANTHER" id="PTHR10424:SF82">
    <property type="entry name" value="ENVELOPE GLYCOPROTEIN-RELATED"/>
    <property type="match status" value="1"/>
</dbReference>
<dbReference type="PhylomeDB" id="A0A091WHJ3"/>
<feature type="transmembrane region" description="Helical" evidence="2">
    <location>
        <begin position="163"/>
        <end position="187"/>
    </location>
</feature>
<sequence length="342" mass="38341">IMQATYHTLNQTNPNLTTHCWLCYDVRPPFYEAIGVNTTYSLDTRTVPPQCSWKDKKKGVTMQYVSGSGVCIGKVWGQKRKLCSSVSSTVGKTNAKWVIPSEGAQWICSKTGLTPCISLAVFNASNEYCIQVIIIPRILYHEEKIIYDYWDAEKHHITKREPITAITIATLLGIGVVGAGTGITSLIQQQQGFSSLRAAVDEDLERIEKSITALEKSLTSLSEVVLQNRRGMDILFLRQGGLCAALGEECCFYADHTGVVRDTMAKLREGLEKRKRDKEAQQGWFESWFNHSPWLTTLISTLIGPIAMIVMTLIFGPCILNKIVSFVKSRLEKVNIMFVEHQ</sequence>
<reference evidence="3 4" key="1">
    <citation type="submission" date="2014-04" db="EMBL/GenBank/DDBJ databases">
        <title>Genome evolution of avian class.</title>
        <authorList>
            <person name="Zhang G."/>
            <person name="Li C."/>
        </authorList>
    </citation>
    <scope>NUCLEOTIDE SEQUENCE [LARGE SCALE GENOMIC DNA]</scope>
    <source>
        <strain evidence="3">BGI_N306</strain>
    </source>
</reference>
<protein>
    <recommendedName>
        <fullName evidence="5">Envelope glycoprotein</fullName>
    </recommendedName>
</protein>
<keyword evidence="2" id="KW-0472">Membrane</keyword>
<keyword evidence="2" id="KW-0812">Transmembrane</keyword>
<name>A0A091WHJ3_OPIHO</name>
<keyword evidence="1" id="KW-0175">Coiled coil</keyword>
<keyword evidence="2" id="KW-1133">Transmembrane helix</keyword>
<evidence type="ECO:0000256" key="1">
    <source>
        <dbReference type="SAM" id="Coils"/>
    </source>
</evidence>
<dbReference type="SUPFAM" id="SSF58069">
    <property type="entry name" value="Virus ectodomain"/>
    <property type="match status" value="1"/>
</dbReference>
<keyword evidence="4" id="KW-1185">Reference proteome</keyword>
<dbReference type="Pfam" id="PF00429">
    <property type="entry name" value="TLV_coat"/>
    <property type="match status" value="1"/>
</dbReference>
<proteinExistence type="predicted"/>
<evidence type="ECO:0000313" key="3">
    <source>
        <dbReference type="EMBL" id="KFR15157.1"/>
    </source>
</evidence>
<dbReference type="EMBL" id="KK735631">
    <property type="protein sequence ID" value="KFR15157.1"/>
    <property type="molecule type" value="Genomic_DNA"/>
</dbReference>
<accession>A0A091WHJ3</accession>
<gene>
    <name evidence="3" type="ORF">N306_12765</name>
</gene>
<dbReference type="Gene3D" id="1.10.287.210">
    <property type="match status" value="1"/>
</dbReference>
<dbReference type="Proteomes" id="UP000053605">
    <property type="component" value="Unassembled WGS sequence"/>
</dbReference>
<dbReference type="AlphaFoldDB" id="A0A091WHJ3"/>
<evidence type="ECO:0008006" key="5">
    <source>
        <dbReference type="Google" id="ProtNLM"/>
    </source>
</evidence>
<feature type="coiled-coil region" evidence="1">
    <location>
        <begin position="197"/>
        <end position="224"/>
    </location>
</feature>
<feature type="non-terminal residue" evidence="3">
    <location>
        <position position="1"/>
    </location>
</feature>
<feature type="non-terminal residue" evidence="3">
    <location>
        <position position="342"/>
    </location>
</feature>
<feature type="transmembrane region" description="Helical" evidence="2">
    <location>
        <begin position="294"/>
        <end position="320"/>
    </location>
</feature>